<dbReference type="InParanoid" id="A0A139WIV9"/>
<evidence type="ECO:0000313" key="1">
    <source>
        <dbReference type="EMBL" id="KYB27795.1"/>
    </source>
</evidence>
<accession>A0A139WIV9</accession>
<organism evidence="1 2">
    <name type="scientific">Tribolium castaneum</name>
    <name type="common">Red flour beetle</name>
    <dbReference type="NCBI Taxonomy" id="7070"/>
    <lineage>
        <taxon>Eukaryota</taxon>
        <taxon>Metazoa</taxon>
        <taxon>Ecdysozoa</taxon>
        <taxon>Arthropoda</taxon>
        <taxon>Hexapoda</taxon>
        <taxon>Insecta</taxon>
        <taxon>Pterygota</taxon>
        <taxon>Neoptera</taxon>
        <taxon>Endopterygota</taxon>
        <taxon>Coleoptera</taxon>
        <taxon>Polyphaga</taxon>
        <taxon>Cucujiformia</taxon>
        <taxon>Tenebrionidae</taxon>
        <taxon>Tenebrionidae incertae sedis</taxon>
        <taxon>Tribolium</taxon>
    </lineage>
</organism>
<dbReference type="AlphaFoldDB" id="A0A139WIV9"/>
<name>A0A139WIV9_TRICA</name>
<sequence>MTTKVVDMEALQKLFQFQFLLKHKMVDFVNFKMGGCIHDFFCFSVYH</sequence>
<evidence type="ECO:0000313" key="2">
    <source>
        <dbReference type="Proteomes" id="UP000007266"/>
    </source>
</evidence>
<protein>
    <submittedName>
        <fullName evidence="1">Uncharacterized protein</fullName>
    </submittedName>
</protein>
<gene>
    <name evidence="1" type="primary">AUGUSTUS-3.0.2_32735</name>
    <name evidence="1" type="ORF">TcasGA2_TC032735</name>
</gene>
<reference evidence="1 2" key="2">
    <citation type="journal article" date="2010" name="Nucleic Acids Res.">
        <title>BeetleBase in 2010: revisions to provide comprehensive genomic information for Tribolium castaneum.</title>
        <authorList>
            <person name="Kim H.S."/>
            <person name="Murphy T."/>
            <person name="Xia J."/>
            <person name="Caragea D."/>
            <person name="Park Y."/>
            <person name="Beeman R.W."/>
            <person name="Lorenzen M.D."/>
            <person name="Butcher S."/>
            <person name="Manak J.R."/>
            <person name="Brown S.J."/>
        </authorList>
    </citation>
    <scope>GENOME REANNOTATION</scope>
    <source>
        <strain evidence="1 2">Georgia GA2</strain>
    </source>
</reference>
<reference evidence="1 2" key="1">
    <citation type="journal article" date="2008" name="Nature">
        <title>The genome of the model beetle and pest Tribolium castaneum.</title>
        <authorList>
            <consortium name="Tribolium Genome Sequencing Consortium"/>
            <person name="Richards S."/>
            <person name="Gibbs R.A."/>
            <person name="Weinstock G.M."/>
            <person name="Brown S.J."/>
            <person name="Denell R."/>
            <person name="Beeman R.W."/>
            <person name="Gibbs R."/>
            <person name="Beeman R.W."/>
            <person name="Brown S.J."/>
            <person name="Bucher G."/>
            <person name="Friedrich M."/>
            <person name="Grimmelikhuijzen C.J."/>
            <person name="Klingler M."/>
            <person name="Lorenzen M."/>
            <person name="Richards S."/>
            <person name="Roth S."/>
            <person name="Schroder R."/>
            <person name="Tautz D."/>
            <person name="Zdobnov E.M."/>
            <person name="Muzny D."/>
            <person name="Gibbs R.A."/>
            <person name="Weinstock G.M."/>
            <person name="Attaway T."/>
            <person name="Bell S."/>
            <person name="Buhay C.J."/>
            <person name="Chandrabose M.N."/>
            <person name="Chavez D."/>
            <person name="Clerk-Blankenburg K.P."/>
            <person name="Cree A."/>
            <person name="Dao M."/>
            <person name="Davis C."/>
            <person name="Chacko J."/>
            <person name="Dinh H."/>
            <person name="Dugan-Rocha S."/>
            <person name="Fowler G."/>
            <person name="Garner T.T."/>
            <person name="Garnes J."/>
            <person name="Gnirke A."/>
            <person name="Hawes A."/>
            <person name="Hernandez J."/>
            <person name="Hines S."/>
            <person name="Holder M."/>
            <person name="Hume J."/>
            <person name="Jhangiani S.N."/>
            <person name="Joshi V."/>
            <person name="Khan Z.M."/>
            <person name="Jackson L."/>
            <person name="Kovar C."/>
            <person name="Kowis A."/>
            <person name="Lee S."/>
            <person name="Lewis L.R."/>
            <person name="Margolis J."/>
            <person name="Morgan M."/>
            <person name="Nazareth L.V."/>
            <person name="Nguyen N."/>
            <person name="Okwuonu G."/>
            <person name="Parker D."/>
            <person name="Richards S."/>
            <person name="Ruiz S.J."/>
            <person name="Santibanez J."/>
            <person name="Savard J."/>
            <person name="Scherer S.E."/>
            <person name="Schneider B."/>
            <person name="Sodergren E."/>
            <person name="Tautz D."/>
            <person name="Vattahil S."/>
            <person name="Villasana D."/>
            <person name="White C.S."/>
            <person name="Wright R."/>
            <person name="Park Y."/>
            <person name="Beeman R.W."/>
            <person name="Lord J."/>
            <person name="Oppert B."/>
            <person name="Lorenzen M."/>
            <person name="Brown S."/>
            <person name="Wang L."/>
            <person name="Savard J."/>
            <person name="Tautz D."/>
            <person name="Richards S."/>
            <person name="Weinstock G."/>
            <person name="Gibbs R.A."/>
            <person name="Liu Y."/>
            <person name="Worley K."/>
            <person name="Weinstock G."/>
            <person name="Elsik C.G."/>
            <person name="Reese J.T."/>
            <person name="Elhaik E."/>
            <person name="Landan G."/>
            <person name="Graur D."/>
            <person name="Arensburger P."/>
            <person name="Atkinson P."/>
            <person name="Beeman R.W."/>
            <person name="Beidler J."/>
            <person name="Brown S.J."/>
            <person name="Demuth J.P."/>
            <person name="Drury D.W."/>
            <person name="Du Y.Z."/>
            <person name="Fujiwara H."/>
            <person name="Lorenzen M."/>
            <person name="Maselli V."/>
            <person name="Osanai M."/>
            <person name="Park Y."/>
            <person name="Robertson H.M."/>
            <person name="Tu Z."/>
            <person name="Wang J.J."/>
            <person name="Wang S."/>
            <person name="Richards S."/>
            <person name="Song H."/>
            <person name="Zhang L."/>
            <person name="Sodergren E."/>
            <person name="Werner D."/>
            <person name="Stanke M."/>
            <person name="Morgenstern B."/>
            <person name="Solovyev V."/>
            <person name="Kosarev P."/>
            <person name="Brown G."/>
            <person name="Chen H.C."/>
            <person name="Ermolaeva O."/>
            <person name="Hlavina W."/>
            <person name="Kapustin Y."/>
            <person name="Kiryutin B."/>
            <person name="Kitts P."/>
            <person name="Maglott D."/>
            <person name="Pruitt K."/>
            <person name="Sapojnikov V."/>
            <person name="Souvorov A."/>
            <person name="Mackey A.J."/>
            <person name="Waterhouse R.M."/>
            <person name="Wyder S."/>
            <person name="Zdobnov E.M."/>
            <person name="Zdobnov E.M."/>
            <person name="Wyder S."/>
            <person name="Kriventseva E.V."/>
            <person name="Kadowaki T."/>
            <person name="Bork P."/>
            <person name="Aranda M."/>
            <person name="Bao R."/>
            <person name="Beermann A."/>
            <person name="Berns N."/>
            <person name="Bolognesi R."/>
            <person name="Bonneton F."/>
            <person name="Bopp D."/>
            <person name="Brown S.J."/>
            <person name="Bucher G."/>
            <person name="Butts T."/>
            <person name="Chaumot A."/>
            <person name="Denell R.E."/>
            <person name="Ferrier D.E."/>
            <person name="Friedrich M."/>
            <person name="Gordon C.M."/>
            <person name="Jindra M."/>
            <person name="Klingler M."/>
            <person name="Lan Q."/>
            <person name="Lattorff H.M."/>
            <person name="Laudet V."/>
            <person name="von Levetsow C."/>
            <person name="Liu Z."/>
            <person name="Lutz R."/>
            <person name="Lynch J.A."/>
            <person name="da Fonseca R.N."/>
            <person name="Posnien N."/>
            <person name="Reuter R."/>
            <person name="Roth S."/>
            <person name="Savard J."/>
            <person name="Schinko J.B."/>
            <person name="Schmitt C."/>
            <person name="Schoppmeier M."/>
            <person name="Schroder R."/>
            <person name="Shippy T.D."/>
            <person name="Simonnet F."/>
            <person name="Marques-Souza H."/>
            <person name="Tautz D."/>
            <person name="Tomoyasu Y."/>
            <person name="Trauner J."/>
            <person name="Van der Zee M."/>
            <person name="Vervoort M."/>
            <person name="Wittkopp N."/>
            <person name="Wimmer E.A."/>
            <person name="Yang X."/>
            <person name="Jones A.K."/>
            <person name="Sattelle D.B."/>
            <person name="Ebert P.R."/>
            <person name="Nelson D."/>
            <person name="Scott J.G."/>
            <person name="Beeman R.W."/>
            <person name="Muthukrishnan S."/>
            <person name="Kramer K.J."/>
            <person name="Arakane Y."/>
            <person name="Beeman R.W."/>
            <person name="Zhu Q."/>
            <person name="Hogenkamp D."/>
            <person name="Dixit R."/>
            <person name="Oppert B."/>
            <person name="Jiang H."/>
            <person name="Zou Z."/>
            <person name="Marshall J."/>
            <person name="Elpidina E."/>
            <person name="Vinokurov K."/>
            <person name="Oppert C."/>
            <person name="Zou Z."/>
            <person name="Evans J."/>
            <person name="Lu Z."/>
            <person name="Zhao P."/>
            <person name="Sumathipala N."/>
            <person name="Altincicek B."/>
            <person name="Vilcinskas A."/>
            <person name="Williams M."/>
            <person name="Hultmark D."/>
            <person name="Hetru C."/>
            <person name="Jiang H."/>
            <person name="Grimmelikhuijzen C.J."/>
            <person name="Hauser F."/>
            <person name="Cazzamali G."/>
            <person name="Williamson M."/>
            <person name="Park Y."/>
            <person name="Li B."/>
            <person name="Tanaka Y."/>
            <person name="Predel R."/>
            <person name="Neupert S."/>
            <person name="Schachtner J."/>
            <person name="Verleyen P."/>
            <person name="Raible F."/>
            <person name="Bork P."/>
            <person name="Friedrich M."/>
            <person name="Walden K.K."/>
            <person name="Robertson H.M."/>
            <person name="Angeli S."/>
            <person name="Foret S."/>
            <person name="Bucher G."/>
            <person name="Schuetz S."/>
            <person name="Maleszka R."/>
            <person name="Wimmer E.A."/>
            <person name="Beeman R.W."/>
            <person name="Lorenzen M."/>
            <person name="Tomoyasu Y."/>
            <person name="Miller S.C."/>
            <person name="Grossmann D."/>
            <person name="Bucher G."/>
        </authorList>
    </citation>
    <scope>NUCLEOTIDE SEQUENCE [LARGE SCALE GENOMIC DNA]</scope>
    <source>
        <strain evidence="1 2">Georgia GA2</strain>
    </source>
</reference>
<dbReference type="EMBL" id="KQ971338">
    <property type="protein sequence ID" value="KYB27795.1"/>
    <property type="molecule type" value="Genomic_DNA"/>
</dbReference>
<keyword evidence="2" id="KW-1185">Reference proteome</keyword>
<dbReference type="Proteomes" id="UP000007266">
    <property type="component" value="Linkage group 4"/>
</dbReference>
<proteinExistence type="predicted"/>